<evidence type="ECO:0000313" key="2">
    <source>
        <dbReference type="Proteomes" id="UP000238274"/>
    </source>
</evidence>
<name>A0A2S4UY82_9BASI</name>
<reference evidence="2" key="2">
    <citation type="journal article" date="2018" name="BMC Genomics">
        <title>Genomic insights into host adaptation between the wheat stripe rust pathogen (Puccinia striiformis f. sp. tritici) and the barley stripe rust pathogen (Puccinia striiformis f. sp. hordei).</title>
        <authorList>
            <person name="Xia C."/>
            <person name="Wang M."/>
            <person name="Yin C."/>
            <person name="Cornejo O.E."/>
            <person name="Hulbert S.H."/>
            <person name="Chen X."/>
        </authorList>
    </citation>
    <scope>NUCLEOTIDE SEQUENCE [LARGE SCALE GENOMIC DNA]</scope>
    <source>
        <strain evidence="2">93TX-2</strain>
    </source>
</reference>
<dbReference type="EMBL" id="PKSM01000218">
    <property type="protein sequence ID" value="POW02237.1"/>
    <property type="molecule type" value="Genomic_DNA"/>
</dbReference>
<accession>A0A2S4UY82</accession>
<proteinExistence type="predicted"/>
<reference evidence="2" key="3">
    <citation type="journal article" date="2018" name="Mol. Plant Microbe Interact.">
        <title>Genome sequence resources for the wheat stripe rust pathogen (Puccinia striiformis f. sp. tritici) and the barley stripe rust pathogen (Puccinia striiformis f. sp. hordei).</title>
        <authorList>
            <person name="Xia C."/>
            <person name="Wang M."/>
            <person name="Yin C."/>
            <person name="Cornejo O.E."/>
            <person name="Hulbert S.H."/>
            <person name="Chen X."/>
        </authorList>
    </citation>
    <scope>NUCLEOTIDE SEQUENCE [LARGE SCALE GENOMIC DNA]</scope>
    <source>
        <strain evidence="2">93TX-2</strain>
    </source>
</reference>
<reference evidence="1 2" key="1">
    <citation type="submission" date="2017-12" db="EMBL/GenBank/DDBJ databases">
        <title>Gene loss provides genomic basis for host adaptation in cereal stripe rust fungi.</title>
        <authorList>
            <person name="Xia C."/>
        </authorList>
    </citation>
    <scope>NUCLEOTIDE SEQUENCE [LARGE SCALE GENOMIC DNA]</scope>
    <source>
        <strain evidence="1 2">93TX-2</strain>
    </source>
</reference>
<protein>
    <submittedName>
        <fullName evidence="1">Uncharacterized protein</fullName>
    </submittedName>
</protein>
<dbReference type="AlphaFoldDB" id="A0A2S4UY82"/>
<dbReference type="Proteomes" id="UP000238274">
    <property type="component" value="Unassembled WGS sequence"/>
</dbReference>
<comment type="caution">
    <text evidence="1">The sequence shown here is derived from an EMBL/GenBank/DDBJ whole genome shotgun (WGS) entry which is preliminary data.</text>
</comment>
<evidence type="ECO:0000313" key="1">
    <source>
        <dbReference type="EMBL" id="POW02237.1"/>
    </source>
</evidence>
<gene>
    <name evidence="1" type="ORF">PSHT_12206</name>
</gene>
<sequence>MDDGSGSMLANIICLVCSTTQSDKEDAQSEITELDKPIIHLARSAIPIFKLSRNNGVQLVSERRYIDVHDSPS</sequence>
<dbReference type="VEuPathDB" id="FungiDB:PSHT_12206"/>
<organism evidence="1 2">
    <name type="scientific">Puccinia striiformis</name>
    <dbReference type="NCBI Taxonomy" id="27350"/>
    <lineage>
        <taxon>Eukaryota</taxon>
        <taxon>Fungi</taxon>
        <taxon>Dikarya</taxon>
        <taxon>Basidiomycota</taxon>
        <taxon>Pucciniomycotina</taxon>
        <taxon>Pucciniomycetes</taxon>
        <taxon>Pucciniales</taxon>
        <taxon>Pucciniaceae</taxon>
        <taxon>Puccinia</taxon>
    </lineage>
</organism>
<keyword evidence="2" id="KW-1185">Reference proteome</keyword>